<dbReference type="Proteomes" id="UP000184396">
    <property type="component" value="Unassembled WGS sequence"/>
</dbReference>
<keyword evidence="9" id="KW-1185">Reference proteome</keyword>
<evidence type="ECO:0000313" key="8">
    <source>
        <dbReference type="EMBL" id="SHI34642.1"/>
    </source>
</evidence>
<keyword evidence="5 7" id="KW-0687">Ribonucleoprotein</keyword>
<dbReference type="eggNOG" id="COG0256">
    <property type="taxonomic scope" value="Bacteria"/>
</dbReference>
<dbReference type="GO" id="GO:0008097">
    <property type="term" value="F:5S rRNA binding"/>
    <property type="evidence" value="ECO:0007669"/>
    <property type="project" value="TreeGrafter"/>
</dbReference>
<dbReference type="PANTHER" id="PTHR12899">
    <property type="entry name" value="39S RIBOSOMAL PROTEIN L18, MITOCHONDRIAL"/>
    <property type="match status" value="1"/>
</dbReference>
<evidence type="ECO:0000256" key="5">
    <source>
        <dbReference type="ARBA" id="ARBA00023274"/>
    </source>
</evidence>
<organism evidence="8 9">
    <name type="scientific">Algibacter luteus</name>
    <dbReference type="NCBI Taxonomy" id="1178825"/>
    <lineage>
        <taxon>Bacteria</taxon>
        <taxon>Pseudomonadati</taxon>
        <taxon>Bacteroidota</taxon>
        <taxon>Flavobacteriia</taxon>
        <taxon>Flavobacteriales</taxon>
        <taxon>Flavobacteriaceae</taxon>
        <taxon>Algibacter</taxon>
    </lineage>
</organism>
<reference evidence="8 9" key="1">
    <citation type="submission" date="2016-11" db="EMBL/GenBank/DDBJ databases">
        <authorList>
            <person name="Jaros S."/>
            <person name="Januszkiewicz K."/>
            <person name="Wedrychowicz H."/>
        </authorList>
    </citation>
    <scope>NUCLEOTIDE SEQUENCE [LARGE SCALE GENOMIC DNA]</scope>
    <source>
        <strain evidence="8 9">CGMCC 1.12213</strain>
    </source>
</reference>
<dbReference type="InterPro" id="IPR005484">
    <property type="entry name" value="Ribosomal_uL18_bac/plant/anim"/>
</dbReference>
<evidence type="ECO:0000256" key="7">
    <source>
        <dbReference type="HAMAP-Rule" id="MF_01337"/>
    </source>
</evidence>
<proteinExistence type="inferred from homology"/>
<comment type="similarity">
    <text evidence="1 7">Belongs to the universal ribosomal protein uL18 family.</text>
</comment>
<name>A0A1M6ADZ5_9FLAO</name>
<dbReference type="EMBL" id="FQYK01000001">
    <property type="protein sequence ID" value="SHI34642.1"/>
    <property type="molecule type" value="Genomic_DNA"/>
</dbReference>
<evidence type="ECO:0000256" key="2">
    <source>
        <dbReference type="ARBA" id="ARBA00022730"/>
    </source>
</evidence>
<dbReference type="AlphaFoldDB" id="A0A1M6ADZ5"/>
<evidence type="ECO:0000256" key="3">
    <source>
        <dbReference type="ARBA" id="ARBA00022884"/>
    </source>
</evidence>
<dbReference type="GO" id="GO:0003735">
    <property type="term" value="F:structural constituent of ribosome"/>
    <property type="evidence" value="ECO:0007669"/>
    <property type="project" value="InterPro"/>
</dbReference>
<dbReference type="CDD" id="cd00432">
    <property type="entry name" value="Ribosomal_L18_L5e"/>
    <property type="match status" value="1"/>
</dbReference>
<accession>A0A1M6ADZ5</accession>
<dbReference type="FunFam" id="3.30.420.100:FF:000001">
    <property type="entry name" value="50S ribosomal protein L18"/>
    <property type="match status" value="1"/>
</dbReference>
<dbReference type="Gene3D" id="3.30.420.100">
    <property type="match status" value="1"/>
</dbReference>
<evidence type="ECO:0000313" key="9">
    <source>
        <dbReference type="Proteomes" id="UP000184396"/>
    </source>
</evidence>
<dbReference type="OrthoDB" id="9810939at2"/>
<keyword evidence="4 7" id="KW-0689">Ribosomal protein</keyword>
<evidence type="ECO:0000256" key="1">
    <source>
        <dbReference type="ARBA" id="ARBA00007116"/>
    </source>
</evidence>
<dbReference type="InterPro" id="IPR057268">
    <property type="entry name" value="Ribosomal_L18"/>
</dbReference>
<dbReference type="InterPro" id="IPR004389">
    <property type="entry name" value="Ribosomal_uL18_bac-type"/>
</dbReference>
<keyword evidence="2 7" id="KW-0699">rRNA-binding</keyword>
<dbReference type="PANTHER" id="PTHR12899:SF3">
    <property type="entry name" value="LARGE RIBOSOMAL SUBUNIT PROTEIN UL18M"/>
    <property type="match status" value="1"/>
</dbReference>
<dbReference type="Pfam" id="PF00861">
    <property type="entry name" value="Ribosomal_L18p"/>
    <property type="match status" value="1"/>
</dbReference>
<dbReference type="NCBIfam" id="TIGR00060">
    <property type="entry name" value="L18_bact"/>
    <property type="match status" value="1"/>
</dbReference>
<dbReference type="SUPFAM" id="SSF53137">
    <property type="entry name" value="Translational machinery components"/>
    <property type="match status" value="1"/>
</dbReference>
<dbReference type="STRING" id="1178825.SAMN05216261_0373"/>
<dbReference type="GO" id="GO:0006412">
    <property type="term" value="P:translation"/>
    <property type="evidence" value="ECO:0007669"/>
    <property type="project" value="UniProtKB-UniRule"/>
</dbReference>
<sequence length="118" mass="12879">MALTKNERRIRIKNRIRKVVSGTEARPRLAVYRSNKEIYAQIVDDVTGNTISAASSRDKDISSAKATKSEVAKLVGKALAEKALKAGVETIAFDRGGYLYHGRVKSLAEGAREAGLKF</sequence>
<comment type="subunit">
    <text evidence="7">Part of the 50S ribosomal subunit; part of the 5S rRNA/L5/L18/L25 subcomplex. Contacts the 5S and 23S rRNAs.</text>
</comment>
<dbReference type="RefSeq" id="WP_019386283.1">
    <property type="nucleotide sequence ID" value="NZ_ALIH01000001.1"/>
</dbReference>
<dbReference type="GO" id="GO:0022625">
    <property type="term" value="C:cytosolic large ribosomal subunit"/>
    <property type="evidence" value="ECO:0007669"/>
    <property type="project" value="TreeGrafter"/>
</dbReference>
<evidence type="ECO:0000256" key="6">
    <source>
        <dbReference type="ARBA" id="ARBA00035197"/>
    </source>
</evidence>
<gene>
    <name evidence="7" type="primary">rplR</name>
    <name evidence="8" type="ORF">SAMN05216261_0373</name>
</gene>
<evidence type="ECO:0000256" key="4">
    <source>
        <dbReference type="ARBA" id="ARBA00022980"/>
    </source>
</evidence>
<protein>
    <recommendedName>
        <fullName evidence="6 7">Large ribosomal subunit protein uL18</fullName>
    </recommendedName>
</protein>
<comment type="function">
    <text evidence="7">This is one of the proteins that bind and probably mediate the attachment of the 5S RNA into the large ribosomal subunit, where it forms part of the central protuberance.</text>
</comment>
<dbReference type="HAMAP" id="MF_01337_B">
    <property type="entry name" value="Ribosomal_uL18_B"/>
    <property type="match status" value="1"/>
</dbReference>
<keyword evidence="3 7" id="KW-0694">RNA-binding</keyword>